<dbReference type="EMBL" id="CAXAMN010028339">
    <property type="protein sequence ID" value="CAK9116174.1"/>
    <property type="molecule type" value="Genomic_DNA"/>
</dbReference>
<reference evidence="2 3" key="1">
    <citation type="submission" date="2024-02" db="EMBL/GenBank/DDBJ databases">
        <authorList>
            <person name="Chen Y."/>
            <person name="Shah S."/>
            <person name="Dougan E. K."/>
            <person name="Thang M."/>
            <person name="Chan C."/>
        </authorList>
    </citation>
    <scope>NUCLEOTIDE SEQUENCE [LARGE SCALE GENOMIC DNA]</scope>
</reference>
<feature type="region of interest" description="Disordered" evidence="1">
    <location>
        <begin position="43"/>
        <end position="78"/>
    </location>
</feature>
<dbReference type="Proteomes" id="UP001642484">
    <property type="component" value="Unassembled WGS sequence"/>
</dbReference>
<gene>
    <name evidence="2" type="ORF">CCMP2556_LOCUS53826</name>
</gene>
<keyword evidence="3" id="KW-1185">Reference proteome</keyword>
<organism evidence="2 3">
    <name type="scientific">Durusdinium trenchii</name>
    <dbReference type="NCBI Taxonomy" id="1381693"/>
    <lineage>
        <taxon>Eukaryota</taxon>
        <taxon>Sar</taxon>
        <taxon>Alveolata</taxon>
        <taxon>Dinophyceae</taxon>
        <taxon>Suessiales</taxon>
        <taxon>Symbiodiniaceae</taxon>
        <taxon>Durusdinium</taxon>
    </lineage>
</organism>
<protein>
    <submittedName>
        <fullName evidence="2">Uncharacterized protein</fullName>
    </submittedName>
</protein>
<feature type="region of interest" description="Disordered" evidence="1">
    <location>
        <begin position="148"/>
        <end position="173"/>
    </location>
</feature>
<comment type="caution">
    <text evidence="2">The sequence shown here is derived from an EMBL/GenBank/DDBJ whole genome shotgun (WGS) entry which is preliminary data.</text>
</comment>
<accession>A0ABP0SVC7</accession>
<feature type="compositionally biased region" description="Basic and acidic residues" evidence="1">
    <location>
        <begin position="153"/>
        <end position="164"/>
    </location>
</feature>
<sequence length="173" mass="18890">MLWAAAELKSRLRATCVEPVAQVVALFRRSIEANGFSELVAPASDAEVSTDERASEGSGGQEDSLIANLAKKRDDPFVPDRRHLSVVETENTPIDPQHPLTGESFNDRFAEAVSHLDFWKSPGSDGFLHSANSMGDFLAKDYDNGVSVVPHQAARDRRHEDRPVKTANSSSSD</sequence>
<evidence type="ECO:0000256" key="1">
    <source>
        <dbReference type="SAM" id="MobiDB-lite"/>
    </source>
</evidence>
<evidence type="ECO:0000313" key="2">
    <source>
        <dbReference type="EMBL" id="CAK9116174.1"/>
    </source>
</evidence>
<evidence type="ECO:0000313" key="3">
    <source>
        <dbReference type="Proteomes" id="UP001642484"/>
    </source>
</evidence>
<name>A0ABP0SVC7_9DINO</name>
<proteinExistence type="predicted"/>